<dbReference type="InterPro" id="IPR038461">
    <property type="entry name" value="Schlafen_AlbA_2_dom_sf"/>
</dbReference>
<evidence type="ECO:0000259" key="1">
    <source>
        <dbReference type="Pfam" id="PF04326"/>
    </source>
</evidence>
<dbReference type="Proteomes" id="UP001165488">
    <property type="component" value="Unassembled WGS sequence"/>
</dbReference>
<protein>
    <submittedName>
        <fullName evidence="2">ATP-binding protein</fullName>
    </submittedName>
</protein>
<evidence type="ECO:0000313" key="2">
    <source>
        <dbReference type="EMBL" id="MCH7398073.1"/>
    </source>
</evidence>
<keyword evidence="3" id="KW-1185">Reference proteome</keyword>
<accession>A0ABS9UN97</accession>
<proteinExistence type="predicted"/>
<organism evidence="2 3">
    <name type="scientific">Belliella calami</name>
    <dbReference type="NCBI Taxonomy" id="2923436"/>
    <lineage>
        <taxon>Bacteria</taxon>
        <taxon>Pseudomonadati</taxon>
        <taxon>Bacteroidota</taxon>
        <taxon>Cytophagia</taxon>
        <taxon>Cytophagales</taxon>
        <taxon>Cyclobacteriaceae</taxon>
        <taxon>Belliella</taxon>
    </lineage>
</organism>
<name>A0ABS9UN97_9BACT</name>
<keyword evidence="2" id="KW-0547">Nucleotide-binding</keyword>
<dbReference type="InterPro" id="IPR007421">
    <property type="entry name" value="Schlafen_AlbA_2_dom"/>
</dbReference>
<dbReference type="Gene3D" id="3.30.950.30">
    <property type="entry name" value="Schlafen, AAA domain"/>
    <property type="match status" value="1"/>
</dbReference>
<evidence type="ECO:0000313" key="3">
    <source>
        <dbReference type="Proteomes" id="UP001165488"/>
    </source>
</evidence>
<comment type="caution">
    <text evidence="2">The sequence shown here is derived from an EMBL/GenBank/DDBJ whole genome shotgun (WGS) entry which is preliminary data.</text>
</comment>
<gene>
    <name evidence="2" type="ORF">MM236_08740</name>
</gene>
<reference evidence="2" key="1">
    <citation type="submission" date="2022-03" db="EMBL/GenBank/DDBJ databases">
        <title>De novo assembled genomes of Belliella spp. (Cyclobacteriaceae) strains.</title>
        <authorList>
            <person name="Szabo A."/>
            <person name="Korponai K."/>
            <person name="Felfoldi T."/>
        </authorList>
    </citation>
    <scope>NUCLEOTIDE SEQUENCE</scope>
    <source>
        <strain evidence="2">DSM 107340</strain>
    </source>
</reference>
<dbReference type="EMBL" id="JAKZGS010000005">
    <property type="protein sequence ID" value="MCH7398073.1"/>
    <property type="molecule type" value="Genomic_DNA"/>
</dbReference>
<dbReference type="PANTHER" id="PTHR30595:SF6">
    <property type="entry name" value="SCHLAFEN ALBA-2 DOMAIN-CONTAINING PROTEIN"/>
    <property type="match status" value="1"/>
</dbReference>
<dbReference type="RefSeq" id="WP_241274585.1">
    <property type="nucleotide sequence ID" value="NZ_JAKZGS010000005.1"/>
</dbReference>
<feature type="domain" description="Schlafen AlbA-2" evidence="1">
    <location>
        <begin position="19"/>
        <end position="138"/>
    </location>
</feature>
<dbReference type="PANTHER" id="PTHR30595">
    <property type="entry name" value="GLPR-RELATED TRANSCRIPTIONAL REPRESSOR"/>
    <property type="match status" value="1"/>
</dbReference>
<sequence>MFYPINDPDFVKSLIKQNESDELDFKLNISDSLKFAKTLVAFANTKGGIVAIGINDQKVIKGIDPDEELYMVEKAAIEFCVPKVNFESYIYEIDYLEDEKLEESLYILIIKVEKSSDTHYLTSKSEKKTKYTRRGDSNFPDVSFE</sequence>
<keyword evidence="2" id="KW-0067">ATP-binding</keyword>
<dbReference type="Pfam" id="PF04326">
    <property type="entry name" value="SLFN_AlbA_2"/>
    <property type="match status" value="1"/>
</dbReference>
<dbReference type="GO" id="GO:0005524">
    <property type="term" value="F:ATP binding"/>
    <property type="evidence" value="ECO:0007669"/>
    <property type="project" value="UniProtKB-KW"/>
</dbReference>